<dbReference type="InterPro" id="IPR041290">
    <property type="entry name" value="Tli4_C"/>
</dbReference>
<name>A0ABS6PI11_9PSED</name>
<evidence type="ECO:0008006" key="5">
    <source>
        <dbReference type="Google" id="ProtNLM"/>
    </source>
</evidence>
<feature type="domain" description="Tle cognate immunity protein 4 C-terminal" evidence="1">
    <location>
        <begin position="153"/>
        <end position="337"/>
    </location>
</feature>
<reference evidence="3 4" key="1">
    <citation type="submission" date="2021-06" db="EMBL/GenBank/DDBJ databases">
        <title>Updating the genus Pseudomonas: Description of 43 new species and partition of the Pseudomonas putida group.</title>
        <authorList>
            <person name="Girard L."/>
            <person name="Lood C."/>
            <person name="Vandamme P."/>
            <person name="Rokni-Zadeh H."/>
            <person name="Van Noort V."/>
            <person name="Hofte M."/>
            <person name="Lavigne R."/>
            <person name="De Mot R."/>
        </authorList>
    </citation>
    <scope>NUCLEOTIDE SEQUENCE [LARGE SCALE GENOMIC DNA]</scope>
    <source>
        <strain evidence="3 4">COR58</strain>
    </source>
</reference>
<keyword evidence="4" id="KW-1185">Reference proteome</keyword>
<comment type="caution">
    <text evidence="3">The sequence shown here is derived from an EMBL/GenBank/DDBJ whole genome shotgun (WGS) entry which is preliminary data.</text>
</comment>
<protein>
    <recommendedName>
        <fullName evidence="5">DUF3396 domain-containing protein</fullName>
    </recommendedName>
</protein>
<dbReference type="Pfam" id="PF18426">
    <property type="entry name" value="Tli4_C"/>
    <property type="match status" value="1"/>
</dbReference>
<evidence type="ECO:0000259" key="1">
    <source>
        <dbReference type="Pfam" id="PF18426"/>
    </source>
</evidence>
<organism evidence="3 4">
    <name type="scientific">Pseudomonas ekonensis</name>
    <dbReference type="NCBI Taxonomy" id="2842353"/>
    <lineage>
        <taxon>Bacteria</taxon>
        <taxon>Pseudomonadati</taxon>
        <taxon>Pseudomonadota</taxon>
        <taxon>Gammaproteobacteria</taxon>
        <taxon>Pseudomonadales</taxon>
        <taxon>Pseudomonadaceae</taxon>
        <taxon>Pseudomonas</taxon>
    </lineage>
</organism>
<evidence type="ECO:0000313" key="4">
    <source>
        <dbReference type="Proteomes" id="UP000765224"/>
    </source>
</evidence>
<evidence type="ECO:0000313" key="3">
    <source>
        <dbReference type="EMBL" id="MBV4460115.1"/>
    </source>
</evidence>
<feature type="domain" description="Tle cognate immunity protein 4 N-terminal" evidence="2">
    <location>
        <begin position="9"/>
        <end position="129"/>
    </location>
</feature>
<sequence length="387" mass="42252">MTELTRNVQTHCVGRLLIDLPEGTTWNATASSARLGDLTLVVETDVSQARYDELIEQRWQAVQAVKADDNGRPWQQAPERLSTAEGGTLFVYGFERVEGLAEDDETVVQKLFHQAEGYLWRDGTLFKVAPALNAKNAIARLFPRLHARAGDDVPTRPGLCLSNAFVDGYFDPARGEQEEVSWGFALPRNLGLVVRHATVWEPGPSMLQRRREADKESAGLIARILAEPGVVAGRKEYRAEERRVGELTGEEYVMGGTEGVEPQVFKTNIGGEWDFGGHAAPSPLPGINLGMGTSFRTTRQPPALGDFPERADAPDGPTETEFFEVWDAIVESVRLRPSALTPPPPGGAPVAPDPVVSTVVSKPGGGDYVLEEFLTGVPPTQDWMDKL</sequence>
<evidence type="ECO:0000259" key="2">
    <source>
        <dbReference type="Pfam" id="PF18443"/>
    </source>
</evidence>
<gene>
    <name evidence="3" type="ORF">KVG96_19340</name>
</gene>
<dbReference type="EMBL" id="JAHSTS010000002">
    <property type="protein sequence ID" value="MBV4460115.1"/>
    <property type="molecule type" value="Genomic_DNA"/>
</dbReference>
<proteinExistence type="predicted"/>
<accession>A0ABS6PI11</accession>
<dbReference type="InterPro" id="IPR040761">
    <property type="entry name" value="Tli4_N"/>
</dbReference>
<dbReference type="RefSeq" id="WP_217893500.1">
    <property type="nucleotide sequence ID" value="NZ_JAHSTS010000002.1"/>
</dbReference>
<dbReference type="Pfam" id="PF18443">
    <property type="entry name" value="Tli4_N"/>
    <property type="match status" value="1"/>
</dbReference>
<dbReference type="Proteomes" id="UP000765224">
    <property type="component" value="Unassembled WGS sequence"/>
</dbReference>